<dbReference type="InterPro" id="IPR052899">
    <property type="entry name" value="Class-I_DAHP_synthase"/>
</dbReference>
<feature type="domain" description="Chorismate mutase" evidence="4">
    <location>
        <begin position="249"/>
        <end position="340"/>
    </location>
</feature>
<dbReference type="PANTHER" id="PTHR43018">
    <property type="entry name" value="PHOSPHO-2-DEHYDRO-3-DEOXYHEPTONATE ALDOLASE"/>
    <property type="match status" value="1"/>
</dbReference>
<gene>
    <name evidence="5" type="ORF">K0O23_17065</name>
</gene>
<dbReference type="Gene3D" id="1.20.59.10">
    <property type="entry name" value="Chorismate mutase"/>
    <property type="match status" value="1"/>
</dbReference>
<dbReference type="PROSITE" id="PS51168">
    <property type="entry name" value="CHORISMATE_MUT_2"/>
    <property type="match status" value="1"/>
</dbReference>
<dbReference type="InterPro" id="IPR036979">
    <property type="entry name" value="CM_dom_sf"/>
</dbReference>
<name>A0ABS7CY77_9BACT</name>
<protein>
    <recommendedName>
        <fullName evidence="1">chorismate mutase</fullName>
        <ecNumber evidence="1">5.4.99.5</ecNumber>
    </recommendedName>
</protein>
<dbReference type="SUPFAM" id="SSF51569">
    <property type="entry name" value="Aldolase"/>
    <property type="match status" value="1"/>
</dbReference>
<evidence type="ECO:0000313" key="5">
    <source>
        <dbReference type="EMBL" id="MBW7468788.1"/>
    </source>
</evidence>
<dbReference type="InterPro" id="IPR002701">
    <property type="entry name" value="CM_II_prokaryot"/>
</dbReference>
<organism evidence="5 6">
    <name type="scientific">Pontibacter aydingkolensis</name>
    <dbReference type="NCBI Taxonomy" id="1911536"/>
    <lineage>
        <taxon>Bacteria</taxon>
        <taxon>Pseudomonadati</taxon>
        <taxon>Bacteroidota</taxon>
        <taxon>Cytophagia</taxon>
        <taxon>Cytophagales</taxon>
        <taxon>Hymenobacteraceae</taxon>
        <taxon>Pontibacter</taxon>
    </lineage>
</organism>
<proteinExistence type="predicted"/>
<evidence type="ECO:0000256" key="1">
    <source>
        <dbReference type="ARBA" id="ARBA00012404"/>
    </source>
</evidence>
<evidence type="ECO:0000256" key="3">
    <source>
        <dbReference type="SAM" id="Coils"/>
    </source>
</evidence>
<dbReference type="EC" id="5.4.99.5" evidence="1"/>
<dbReference type="InterPro" id="IPR013785">
    <property type="entry name" value="Aldolase_TIM"/>
</dbReference>
<dbReference type="Proteomes" id="UP000813018">
    <property type="component" value="Unassembled WGS sequence"/>
</dbReference>
<dbReference type="PANTHER" id="PTHR43018:SF1">
    <property type="entry name" value="PROTEIN AROA(G)"/>
    <property type="match status" value="1"/>
</dbReference>
<dbReference type="EMBL" id="JAHYXK010000019">
    <property type="protein sequence ID" value="MBW7468788.1"/>
    <property type="molecule type" value="Genomic_DNA"/>
</dbReference>
<keyword evidence="6" id="KW-1185">Reference proteome</keyword>
<dbReference type="Gene3D" id="3.20.20.70">
    <property type="entry name" value="Aldolase class I"/>
    <property type="match status" value="1"/>
</dbReference>
<dbReference type="Pfam" id="PF00793">
    <property type="entry name" value="DAHP_synth_1"/>
    <property type="match status" value="1"/>
</dbReference>
<evidence type="ECO:0000256" key="2">
    <source>
        <dbReference type="ARBA" id="ARBA00022679"/>
    </source>
</evidence>
<sequence length="345" mass="37732">MLIAGPCSAESEELMLKTARLLKNVNGISVFKAGIWKSRTRPNSFEGVGTVGLQWLQQVKQETGLKTTCDIVNTQQAQEALKYGVDILCISGRATVNPFAMQEIASALAGTHVPVLVNNPVYPDLRLWLGALERLQQAGITDLGAVHRGFATDEQHPYRNHPKWEHLLELKSLLPDLPILCDASHIAGKRSLLYPVSQRAAELGADGMLFESHVNPAEALSSPQQQLMPQELELLVNAVVTKVKLSETTKMVDEMDELSKQIGSLDNELMELLLRRTAVTKKLSSQGGLSSSPLEQASKLQQQLERLLQQDQLTGMDAGLVQTVVKTLQHTSVSQSFNISNSAVA</sequence>
<feature type="coiled-coil region" evidence="3">
    <location>
        <begin position="255"/>
        <end position="314"/>
    </location>
</feature>
<reference evidence="5 6" key="1">
    <citation type="journal article" date="2016" name="Int. J. Syst. Evol. Microbiol.">
        <title>Pontibacter aydingkolensis sp. nov., isolated from soil of a salt lake.</title>
        <authorList>
            <person name="Osman G."/>
            <person name="Zhang T."/>
            <person name="Lou K."/>
            <person name="Gao Y."/>
            <person name="Chang W."/>
            <person name="Lin Q."/>
            <person name="Yang H.M."/>
            <person name="Huo X.D."/>
            <person name="Wang N."/>
        </authorList>
    </citation>
    <scope>NUCLEOTIDE SEQUENCE [LARGE SCALE GENOMIC DNA]</scope>
    <source>
        <strain evidence="5 6">KACC 19255</strain>
    </source>
</reference>
<dbReference type="InterPro" id="IPR036263">
    <property type="entry name" value="Chorismate_II_sf"/>
</dbReference>
<evidence type="ECO:0000259" key="4">
    <source>
        <dbReference type="PROSITE" id="PS51168"/>
    </source>
</evidence>
<comment type="caution">
    <text evidence="5">The sequence shown here is derived from an EMBL/GenBank/DDBJ whole genome shotgun (WGS) entry which is preliminary data.</text>
</comment>
<dbReference type="InterPro" id="IPR006218">
    <property type="entry name" value="DAHP1/KDSA"/>
</dbReference>
<keyword evidence="3" id="KW-0175">Coiled coil</keyword>
<dbReference type="SUPFAM" id="SSF48600">
    <property type="entry name" value="Chorismate mutase II"/>
    <property type="match status" value="1"/>
</dbReference>
<keyword evidence="2" id="KW-0808">Transferase</keyword>
<evidence type="ECO:0000313" key="6">
    <source>
        <dbReference type="Proteomes" id="UP000813018"/>
    </source>
</evidence>
<accession>A0ABS7CY77</accession>